<name>A0A2K9ZIL3_RHILE</name>
<accession>A0A2K9ZIL3</accession>
<geneLocation type="plasmid" evidence="3">
    <name>prln5</name>
</geneLocation>
<sequence>MSLPPLTLAPLSLNLRSRFRKLARESVALHENIIPPLRRIGIHASAGGLRQRPGSRSPTDAASC</sequence>
<dbReference type="EMBL" id="CP025017">
    <property type="protein sequence ID" value="AUW48112.1"/>
    <property type="molecule type" value="Genomic_DNA"/>
</dbReference>
<dbReference type="Proteomes" id="UP000238523">
    <property type="component" value="Plasmid pRLN5"/>
</dbReference>
<protein>
    <submittedName>
        <fullName evidence="2">Uncharacterized protein</fullName>
    </submittedName>
</protein>
<proteinExistence type="predicted"/>
<organism evidence="2 3">
    <name type="scientific">Rhizobium leguminosarum</name>
    <dbReference type="NCBI Taxonomy" id="384"/>
    <lineage>
        <taxon>Bacteria</taxon>
        <taxon>Pseudomonadati</taxon>
        <taxon>Pseudomonadota</taxon>
        <taxon>Alphaproteobacteria</taxon>
        <taxon>Hyphomicrobiales</taxon>
        <taxon>Rhizobiaceae</taxon>
        <taxon>Rhizobium/Agrobacterium group</taxon>
        <taxon>Rhizobium</taxon>
    </lineage>
</organism>
<feature type="region of interest" description="Disordered" evidence="1">
    <location>
        <begin position="45"/>
        <end position="64"/>
    </location>
</feature>
<evidence type="ECO:0000313" key="3">
    <source>
        <dbReference type="Proteomes" id="UP000238523"/>
    </source>
</evidence>
<feature type="compositionally biased region" description="Polar residues" evidence="1">
    <location>
        <begin position="54"/>
        <end position="64"/>
    </location>
</feature>
<evidence type="ECO:0000313" key="2">
    <source>
        <dbReference type="EMBL" id="AUW48112.1"/>
    </source>
</evidence>
<evidence type="ECO:0000256" key="1">
    <source>
        <dbReference type="SAM" id="MobiDB-lite"/>
    </source>
</evidence>
<reference evidence="2 3" key="1">
    <citation type="submission" date="2017-11" db="EMBL/GenBank/DDBJ databases">
        <title>Complete genome of Rhizobium leguminosarum Norway, an ineffective micro-symbiont.</title>
        <authorList>
            <person name="Hoffrichter A."/>
            <person name="Liang J."/>
            <person name="Brachmann A."/>
            <person name="Marin M."/>
        </authorList>
    </citation>
    <scope>NUCLEOTIDE SEQUENCE [LARGE SCALE GENOMIC DNA]</scope>
    <source>
        <strain evidence="2 3">Norway</strain>
        <plasmid evidence="3">Plasmid prln5</plasmid>
    </source>
</reference>
<dbReference type="AlphaFoldDB" id="A0A2K9ZIL3"/>
<keyword evidence="2" id="KW-0614">Plasmid</keyword>
<gene>
    <name evidence="2" type="ORF">CUJ84_pRLN5000090</name>
</gene>